<evidence type="ECO:0000313" key="2">
    <source>
        <dbReference type="EMBL" id="SEJ10857.1"/>
    </source>
</evidence>
<dbReference type="RefSeq" id="WP_052405587.1">
    <property type="nucleotide sequence ID" value="NZ_BBLU01000003.1"/>
</dbReference>
<evidence type="ECO:0000313" key="3">
    <source>
        <dbReference type="Proteomes" id="UP000183315"/>
    </source>
</evidence>
<dbReference type="PROSITE" id="PS51257">
    <property type="entry name" value="PROKAR_LIPOPROTEIN"/>
    <property type="match status" value="1"/>
</dbReference>
<feature type="signal peptide" evidence="1">
    <location>
        <begin position="1"/>
        <end position="25"/>
    </location>
</feature>
<name>A0A1H6WA00_9MICO</name>
<dbReference type="Gene3D" id="3.40.190.10">
    <property type="entry name" value="Periplasmic binding protein-like II"/>
    <property type="match status" value="1"/>
</dbReference>
<accession>A0A1H6WA00</accession>
<dbReference type="OrthoDB" id="2510110at2"/>
<dbReference type="Proteomes" id="UP000183315">
    <property type="component" value="Unassembled WGS sequence"/>
</dbReference>
<reference evidence="3" key="1">
    <citation type="submission" date="2016-10" db="EMBL/GenBank/DDBJ databases">
        <authorList>
            <person name="Varghese N."/>
        </authorList>
    </citation>
    <scope>NUCLEOTIDE SEQUENCE [LARGE SCALE GENOMIC DNA]</scope>
    <source>
        <strain evidence="3">DSM 24868</strain>
    </source>
</reference>
<evidence type="ECO:0000256" key="1">
    <source>
        <dbReference type="SAM" id="SignalP"/>
    </source>
</evidence>
<dbReference type="AlphaFoldDB" id="A0A1H6WA00"/>
<keyword evidence="3" id="KW-1185">Reference proteome</keyword>
<protein>
    <submittedName>
        <fullName evidence="2">Carbohydrate ABC transporter substrate-binding protein, CUT1 family</fullName>
    </submittedName>
</protein>
<feature type="chain" id="PRO_5039442655" evidence="1">
    <location>
        <begin position="26"/>
        <end position="424"/>
    </location>
</feature>
<dbReference type="PANTHER" id="PTHR43649:SF12">
    <property type="entry name" value="DIACETYLCHITOBIOSE BINDING PROTEIN DASA"/>
    <property type="match status" value="1"/>
</dbReference>
<dbReference type="STRING" id="1043493.SAMN05421637_0802"/>
<dbReference type="eggNOG" id="COG1653">
    <property type="taxonomic scope" value="Bacteria"/>
</dbReference>
<sequence>MKKTMYGTIAMGAATALLVAGCSSGDSDSSASGSDGSSGGGTELLLWHGYTEADGKVLEKIVNAFNDQSDMCTVKQEPIAWSSITEKLVTSLGAGNGPNLVVQGVDTGEGYKNQGAFLSMDAYYSSGEYESADLMYSQAKDQVTWDGEAYGVPMGTTPFALWYNTELWEAAGLTDADYPTTIDELIEVAKKLTIDENGDGEPEQYGFAMPDQDMGVFSTLLHSGGGDYITDGVPAFDSAENVATMEKWQEAFVDGMISPTGMDSTAAMELFGSGRAAMIFNGPWEITSAESFGVDIGGFGWPSDWVAGVYNYWYATSMNDTDEEMTCSLEFSDFWNSYDQQIIWTESYYPPNRTDIDIAEIDDPLVSMLSEMAPTSYYYATGIDTNISDIQSESNAAQQQILAGGDVQELLTTAQTKIAGYLDN</sequence>
<keyword evidence="1" id="KW-0732">Signal</keyword>
<dbReference type="PANTHER" id="PTHR43649">
    <property type="entry name" value="ARABINOSE-BINDING PROTEIN-RELATED"/>
    <property type="match status" value="1"/>
</dbReference>
<dbReference type="InterPro" id="IPR006059">
    <property type="entry name" value="SBP"/>
</dbReference>
<proteinExistence type="predicted"/>
<dbReference type="Pfam" id="PF13416">
    <property type="entry name" value="SBP_bac_8"/>
    <property type="match status" value="1"/>
</dbReference>
<dbReference type="InterPro" id="IPR050490">
    <property type="entry name" value="Bact_solute-bd_prot1"/>
</dbReference>
<gene>
    <name evidence="2" type="ORF">SAMN05421637_0802</name>
</gene>
<dbReference type="SUPFAM" id="SSF53850">
    <property type="entry name" value="Periplasmic binding protein-like II"/>
    <property type="match status" value="1"/>
</dbReference>
<organism evidence="2 3">
    <name type="scientific">Demequina mangrovi</name>
    <dbReference type="NCBI Taxonomy" id="1043493"/>
    <lineage>
        <taxon>Bacteria</taxon>
        <taxon>Bacillati</taxon>
        <taxon>Actinomycetota</taxon>
        <taxon>Actinomycetes</taxon>
        <taxon>Micrococcales</taxon>
        <taxon>Demequinaceae</taxon>
        <taxon>Demequina</taxon>
    </lineage>
</organism>
<dbReference type="EMBL" id="FNZI01000002">
    <property type="protein sequence ID" value="SEJ10857.1"/>
    <property type="molecule type" value="Genomic_DNA"/>
</dbReference>